<evidence type="ECO:0000256" key="1">
    <source>
        <dbReference type="ARBA" id="ARBA00022723"/>
    </source>
</evidence>
<keyword evidence="2" id="KW-0677">Repeat</keyword>
<keyword evidence="1 5" id="KW-0479">Metal-binding</keyword>
<evidence type="ECO:0000259" key="7">
    <source>
        <dbReference type="PROSITE" id="PS50023"/>
    </source>
</evidence>
<sequence>MCARDIDISQLGDHICGGFSEPTPPLESSSTFDKMPPQQVPSNKPAPFRPSKNLPPRVDTSAANRPYFPQDQLTPVSASSSRYGSSVDGRNSPYKQPLRSATAPLFRIPSSPEFFSSNLDSPFPTFPTPQNQSRLKPQQARGYGGQLTAADPMYAPVSPRTPSSGGFLQRMNTIAPGPFDMKRRKEVEAVEKVPAPAHRKQGSEGSLKDMIMGSRTDEDEPINRPSTTEPGHQRTLTGGSNGSRSEFSGKGSKKNGYGGFGAPTAEPESYQEPLRSESRSQTFPLENPSQAGPLRRPTDPIPSSRERHNVKPSISGPILSRPLPPRGASLIRPRLQTPAGNVPPVPDLNLAAEFGIGNPYHTPTDSQSSDTSGFSATSQASSRSSPPRSPPRSIRGEIAEVSPVDSLMADLETTLSMSPQKEKSSPRSPPRNLQPASSGLNASPIKSTEQFARPLAPPPVLKNMMLAPESPMDPAIQHGRLSPAPLNTSRPDYSRNNSDRRPASSKGNCKGCSEPIKGKSISSADGRLTGRYHKHCFVCNTCQEPFKTATFYVIDDAPYCERHYHKLNGSTCTTCDKGIEGQYLESERKQKFHPHCLACADCKRILKRDYFEMNGRVYCERDAWKRSQQPKSFGNGGLGVGTNRMERRTTRLMMM</sequence>
<feature type="compositionally biased region" description="Polar residues" evidence="6">
    <location>
        <begin position="224"/>
        <end position="246"/>
    </location>
</feature>
<name>S3CQG7_GLAL2</name>
<dbReference type="PANTHER" id="PTHR24212:SF8">
    <property type="entry name" value="LIM ZINC FINGER DOMAIN CONTAINING PROTEIN"/>
    <property type="match status" value="1"/>
</dbReference>
<evidence type="ECO:0000256" key="3">
    <source>
        <dbReference type="ARBA" id="ARBA00022833"/>
    </source>
</evidence>
<keyword evidence="8" id="KW-0238">DNA-binding</keyword>
<feature type="region of interest" description="Disordered" evidence="6">
    <location>
        <begin position="13"/>
        <end position="97"/>
    </location>
</feature>
<dbReference type="OMA" id="CHRGIEG"/>
<keyword evidence="8" id="KW-0675">Receptor</keyword>
<feature type="compositionally biased region" description="Polar residues" evidence="6">
    <location>
        <begin position="361"/>
        <end position="380"/>
    </location>
</feature>
<evidence type="ECO:0000256" key="4">
    <source>
        <dbReference type="ARBA" id="ARBA00023038"/>
    </source>
</evidence>
<dbReference type="RefSeq" id="XP_008086539.1">
    <property type="nucleotide sequence ID" value="XM_008088348.1"/>
</dbReference>
<reference evidence="8 9" key="1">
    <citation type="journal article" date="2013" name="BMC Genomics">
        <title>Genomics-driven discovery of the pneumocandin biosynthetic gene cluster in the fungus Glarea lozoyensis.</title>
        <authorList>
            <person name="Chen L."/>
            <person name="Yue Q."/>
            <person name="Zhang X."/>
            <person name="Xiang M."/>
            <person name="Wang C."/>
            <person name="Li S."/>
            <person name="Che Y."/>
            <person name="Ortiz-Lopez F.J."/>
            <person name="Bills G.F."/>
            <person name="Liu X."/>
            <person name="An Z."/>
        </authorList>
    </citation>
    <scope>NUCLEOTIDE SEQUENCE [LARGE SCALE GENOMIC DNA]</scope>
    <source>
        <strain evidence="9">ATCC 20868 / MF5171</strain>
    </source>
</reference>
<dbReference type="SMART" id="SM00132">
    <property type="entry name" value="LIM"/>
    <property type="match status" value="2"/>
</dbReference>
<feature type="compositionally biased region" description="Low complexity" evidence="6">
    <location>
        <begin position="77"/>
        <end position="86"/>
    </location>
</feature>
<dbReference type="HOGENOM" id="CLU_014492_1_0_1"/>
<feature type="compositionally biased region" description="Polar residues" evidence="6">
    <location>
        <begin position="160"/>
        <end position="169"/>
    </location>
</feature>
<dbReference type="EMBL" id="KE145370">
    <property type="protein sequence ID" value="EPE27349.1"/>
    <property type="molecule type" value="Genomic_DNA"/>
</dbReference>
<gene>
    <name evidence="8" type="ORF">GLAREA_03264</name>
</gene>
<feature type="region of interest" description="Disordered" evidence="6">
    <location>
        <begin position="149"/>
        <end position="169"/>
    </location>
</feature>
<dbReference type="Proteomes" id="UP000016922">
    <property type="component" value="Unassembled WGS sequence"/>
</dbReference>
<keyword evidence="4 5" id="KW-0440">LIM domain</keyword>
<dbReference type="AlphaFoldDB" id="S3CQG7"/>
<dbReference type="GO" id="GO:0003677">
    <property type="term" value="F:DNA binding"/>
    <property type="evidence" value="ECO:0007669"/>
    <property type="project" value="UniProtKB-KW"/>
</dbReference>
<feature type="compositionally biased region" description="Polar residues" evidence="6">
    <location>
        <begin position="485"/>
        <end position="496"/>
    </location>
</feature>
<dbReference type="PROSITE" id="PS50023">
    <property type="entry name" value="LIM_DOMAIN_2"/>
    <property type="match status" value="2"/>
</dbReference>
<dbReference type="CDD" id="cd08368">
    <property type="entry name" value="LIM"/>
    <property type="match status" value="1"/>
</dbReference>
<evidence type="ECO:0000313" key="9">
    <source>
        <dbReference type="Proteomes" id="UP000016922"/>
    </source>
</evidence>
<evidence type="ECO:0000256" key="2">
    <source>
        <dbReference type="ARBA" id="ARBA00022737"/>
    </source>
</evidence>
<keyword evidence="3 5" id="KW-0862">Zinc</keyword>
<dbReference type="InterPro" id="IPR001781">
    <property type="entry name" value="Znf_LIM"/>
</dbReference>
<dbReference type="CDD" id="cd09397">
    <property type="entry name" value="LIM1_UF1"/>
    <property type="match status" value="1"/>
</dbReference>
<dbReference type="Gene3D" id="2.10.110.10">
    <property type="entry name" value="Cysteine Rich Protein"/>
    <property type="match status" value="2"/>
</dbReference>
<feature type="domain" description="LIM zinc-binding" evidence="7">
    <location>
        <begin position="571"/>
        <end position="629"/>
    </location>
</feature>
<dbReference type="PROSITE" id="PS00478">
    <property type="entry name" value="LIM_DOMAIN_1"/>
    <property type="match status" value="1"/>
</dbReference>
<dbReference type="SUPFAM" id="SSF57716">
    <property type="entry name" value="Glucocorticoid receptor-like (DNA-binding domain)"/>
    <property type="match status" value="1"/>
</dbReference>
<dbReference type="Pfam" id="PF00412">
    <property type="entry name" value="LIM"/>
    <property type="match status" value="2"/>
</dbReference>
<evidence type="ECO:0000313" key="8">
    <source>
        <dbReference type="EMBL" id="EPE27349.1"/>
    </source>
</evidence>
<keyword evidence="9" id="KW-1185">Reference proteome</keyword>
<dbReference type="KEGG" id="glz:GLAREA_03264"/>
<dbReference type="STRING" id="1116229.S3CQG7"/>
<dbReference type="GO" id="GO:0030695">
    <property type="term" value="F:GTPase regulator activity"/>
    <property type="evidence" value="ECO:0007669"/>
    <property type="project" value="UniProtKB-ARBA"/>
</dbReference>
<proteinExistence type="predicted"/>
<dbReference type="FunFam" id="2.10.110.10:FF:000105">
    <property type="entry name" value="Similar to LIM domain-containing protein"/>
    <property type="match status" value="1"/>
</dbReference>
<dbReference type="GeneID" id="19462319"/>
<dbReference type="GO" id="GO:0046872">
    <property type="term" value="F:metal ion binding"/>
    <property type="evidence" value="ECO:0007669"/>
    <property type="project" value="UniProtKB-KW"/>
</dbReference>
<feature type="compositionally biased region" description="Polar residues" evidence="6">
    <location>
        <begin position="279"/>
        <end position="290"/>
    </location>
</feature>
<protein>
    <submittedName>
        <fullName evidence="8">Glucocorticoid receptor-like (DNA-binding)</fullName>
    </submittedName>
</protein>
<feature type="compositionally biased region" description="Polar residues" evidence="6">
    <location>
        <begin position="434"/>
        <end position="450"/>
    </location>
</feature>
<dbReference type="eggNOG" id="KOG1703">
    <property type="taxonomic scope" value="Eukaryota"/>
</dbReference>
<feature type="region of interest" description="Disordered" evidence="6">
    <location>
        <begin position="185"/>
        <end position="511"/>
    </location>
</feature>
<evidence type="ECO:0000256" key="5">
    <source>
        <dbReference type="PROSITE-ProRule" id="PRU00125"/>
    </source>
</evidence>
<dbReference type="PANTHER" id="PTHR24212">
    <property type="entry name" value="ZYXIN/TRIP6"/>
    <property type="match status" value="1"/>
</dbReference>
<dbReference type="OrthoDB" id="1112565at2759"/>
<evidence type="ECO:0000256" key="6">
    <source>
        <dbReference type="SAM" id="MobiDB-lite"/>
    </source>
</evidence>
<feature type="domain" description="LIM zinc-binding" evidence="7">
    <location>
        <begin position="507"/>
        <end position="570"/>
    </location>
</feature>
<accession>S3CQG7</accession>
<organism evidence="8 9">
    <name type="scientific">Glarea lozoyensis (strain ATCC 20868 / MF5171)</name>
    <dbReference type="NCBI Taxonomy" id="1116229"/>
    <lineage>
        <taxon>Eukaryota</taxon>
        <taxon>Fungi</taxon>
        <taxon>Dikarya</taxon>
        <taxon>Ascomycota</taxon>
        <taxon>Pezizomycotina</taxon>
        <taxon>Leotiomycetes</taxon>
        <taxon>Helotiales</taxon>
        <taxon>Helotiaceae</taxon>
        <taxon>Glarea</taxon>
    </lineage>
</organism>